<evidence type="ECO:0000313" key="3">
    <source>
        <dbReference type="Proteomes" id="UP000519004"/>
    </source>
</evidence>
<feature type="transmembrane region" description="Helical" evidence="1">
    <location>
        <begin position="359"/>
        <end position="388"/>
    </location>
</feature>
<evidence type="ECO:0000313" key="2">
    <source>
        <dbReference type="EMBL" id="MBB5014745.1"/>
    </source>
</evidence>
<name>A0A7W7V8S9_9GAMM</name>
<keyword evidence="1" id="KW-1133">Transmembrane helix</keyword>
<sequence length="389" mass="42921">MTATATAPAGDPGRCQNCGVALHGPHCHACGQPVKGAVRHFGSLIGDVLDTVFEYDNRLWRTLLPLVFRPGHLSNEYLAGRRVRYVSPFRLFFFITVIAFLLAQLSFDVDDGNGAVIQTGDSAGFSIDGERIGDATTVDEVERRRDAILAHLDERLAELDGPAAIAARAGIEGARAGVVAEARRRIAQIERGEVDAAAPATAHSSGPPQIRFGGGLPWDRETNPVRLPWLPDAGNDWLNRQIERGQKNIARVQEEPNLLKDAILGALPTTFFILLPLFALLLKFAYLFKRRLYMEHLIVALHSHAFLSMALLLILVLDALREWTGQAVFGWLEVALAAWMPLYLLLTQKRVYRQGWLMTLLKFAVIGIVYLSMLTTGVVLTVMAAIVWL</sequence>
<evidence type="ECO:0000256" key="1">
    <source>
        <dbReference type="SAM" id="Phobius"/>
    </source>
</evidence>
<dbReference type="EMBL" id="JACHHX010000003">
    <property type="protein sequence ID" value="MBB5014745.1"/>
    <property type="molecule type" value="Genomic_DNA"/>
</dbReference>
<proteinExistence type="predicted"/>
<evidence type="ECO:0008006" key="4">
    <source>
        <dbReference type="Google" id="ProtNLM"/>
    </source>
</evidence>
<dbReference type="InterPro" id="IPR022134">
    <property type="entry name" value="DUF3667"/>
</dbReference>
<feature type="transmembrane region" description="Helical" evidence="1">
    <location>
        <begin position="328"/>
        <end position="347"/>
    </location>
</feature>
<feature type="transmembrane region" description="Helical" evidence="1">
    <location>
        <begin position="262"/>
        <end position="285"/>
    </location>
</feature>
<keyword evidence="3" id="KW-1185">Reference proteome</keyword>
<keyword evidence="1" id="KW-0472">Membrane</keyword>
<feature type="transmembrane region" description="Helical" evidence="1">
    <location>
        <begin position="297"/>
        <end position="316"/>
    </location>
</feature>
<comment type="caution">
    <text evidence="2">The sequence shown here is derived from an EMBL/GenBank/DDBJ whole genome shotgun (WGS) entry which is preliminary data.</text>
</comment>
<gene>
    <name evidence="2" type="ORF">HNQ58_000621</name>
</gene>
<feature type="transmembrane region" description="Helical" evidence="1">
    <location>
        <begin position="89"/>
        <end position="107"/>
    </location>
</feature>
<dbReference type="RefSeq" id="WP_183947320.1">
    <property type="nucleotide sequence ID" value="NZ_JACHHX010000003.1"/>
</dbReference>
<keyword evidence="1" id="KW-0812">Transmembrane</keyword>
<reference evidence="2 3" key="1">
    <citation type="submission" date="2020-08" db="EMBL/GenBank/DDBJ databases">
        <title>Genomic Encyclopedia of Type Strains, Phase IV (KMG-IV): sequencing the most valuable type-strain genomes for metagenomic binning, comparative biology and taxonomic classification.</title>
        <authorList>
            <person name="Goeker M."/>
        </authorList>
    </citation>
    <scope>NUCLEOTIDE SEQUENCE [LARGE SCALE GENOMIC DNA]</scope>
    <source>
        <strain evidence="2 3">DSM 25897</strain>
    </source>
</reference>
<protein>
    <recommendedName>
        <fullName evidence="4">DUF3667 domain-containing protein</fullName>
    </recommendedName>
</protein>
<organism evidence="2 3">
    <name type="scientific">Rehaibacterium terrae</name>
    <dbReference type="NCBI Taxonomy" id="1341696"/>
    <lineage>
        <taxon>Bacteria</taxon>
        <taxon>Pseudomonadati</taxon>
        <taxon>Pseudomonadota</taxon>
        <taxon>Gammaproteobacteria</taxon>
        <taxon>Lysobacterales</taxon>
        <taxon>Lysobacteraceae</taxon>
        <taxon>Rehaibacterium</taxon>
    </lineage>
</organism>
<dbReference type="Proteomes" id="UP000519004">
    <property type="component" value="Unassembled WGS sequence"/>
</dbReference>
<accession>A0A7W7V8S9</accession>
<dbReference type="AlphaFoldDB" id="A0A7W7V8S9"/>
<dbReference type="Pfam" id="PF12412">
    <property type="entry name" value="DUF3667"/>
    <property type="match status" value="1"/>
</dbReference>